<dbReference type="GO" id="GO:0003677">
    <property type="term" value="F:DNA binding"/>
    <property type="evidence" value="ECO:0007669"/>
    <property type="project" value="UniProtKB-UniRule"/>
</dbReference>
<name>A0A3D8QIV6_9EURO</name>
<evidence type="ECO:0000256" key="4">
    <source>
        <dbReference type="PROSITE-ProRule" id="PRU00042"/>
    </source>
</evidence>
<evidence type="ECO:0000256" key="6">
    <source>
        <dbReference type="SAM" id="MobiDB-lite"/>
    </source>
</evidence>
<evidence type="ECO:0000256" key="1">
    <source>
        <dbReference type="ARBA" id="ARBA00023125"/>
    </source>
</evidence>
<evidence type="ECO:0008006" key="11">
    <source>
        <dbReference type="Google" id="ProtNLM"/>
    </source>
</evidence>
<dbReference type="InterPro" id="IPR009057">
    <property type="entry name" value="Homeodomain-like_sf"/>
</dbReference>
<evidence type="ECO:0000259" key="8">
    <source>
        <dbReference type="PROSITE" id="PS50157"/>
    </source>
</evidence>
<dbReference type="GO" id="GO:0008270">
    <property type="term" value="F:zinc ion binding"/>
    <property type="evidence" value="ECO:0007669"/>
    <property type="project" value="UniProtKB-KW"/>
</dbReference>
<dbReference type="GO" id="GO:0006355">
    <property type="term" value="P:regulation of DNA-templated transcription"/>
    <property type="evidence" value="ECO:0007669"/>
    <property type="project" value="InterPro"/>
</dbReference>
<dbReference type="SMART" id="SM00389">
    <property type="entry name" value="HOX"/>
    <property type="match status" value="1"/>
</dbReference>
<feature type="region of interest" description="Disordered" evidence="6">
    <location>
        <begin position="389"/>
        <end position="423"/>
    </location>
</feature>
<evidence type="ECO:0000313" key="9">
    <source>
        <dbReference type="EMBL" id="RDW61756.1"/>
    </source>
</evidence>
<evidence type="ECO:0000259" key="7">
    <source>
        <dbReference type="PROSITE" id="PS50071"/>
    </source>
</evidence>
<dbReference type="Proteomes" id="UP000256690">
    <property type="component" value="Unassembled WGS sequence"/>
</dbReference>
<keyword evidence="10" id="KW-1185">Reference proteome</keyword>
<dbReference type="InterPro" id="IPR008422">
    <property type="entry name" value="KN_HD"/>
</dbReference>
<evidence type="ECO:0000256" key="3">
    <source>
        <dbReference type="ARBA" id="ARBA00023242"/>
    </source>
</evidence>
<dbReference type="InterPro" id="IPR001356">
    <property type="entry name" value="HD"/>
</dbReference>
<dbReference type="RefSeq" id="XP_026598887.1">
    <property type="nucleotide sequence ID" value="XM_026752444.1"/>
</dbReference>
<dbReference type="Pfam" id="PF05920">
    <property type="entry name" value="Homeobox_KN"/>
    <property type="match status" value="1"/>
</dbReference>
<evidence type="ECO:0000256" key="2">
    <source>
        <dbReference type="ARBA" id="ARBA00023155"/>
    </source>
</evidence>
<proteinExistence type="predicted"/>
<feature type="region of interest" description="Disordered" evidence="6">
    <location>
        <begin position="347"/>
        <end position="370"/>
    </location>
</feature>
<evidence type="ECO:0000256" key="5">
    <source>
        <dbReference type="PROSITE-ProRule" id="PRU00108"/>
    </source>
</evidence>
<organism evidence="9 10">
    <name type="scientific">Aspergillus mulundensis</name>
    <dbReference type="NCBI Taxonomy" id="1810919"/>
    <lineage>
        <taxon>Eukaryota</taxon>
        <taxon>Fungi</taxon>
        <taxon>Dikarya</taxon>
        <taxon>Ascomycota</taxon>
        <taxon>Pezizomycotina</taxon>
        <taxon>Eurotiomycetes</taxon>
        <taxon>Eurotiomycetidae</taxon>
        <taxon>Eurotiales</taxon>
        <taxon>Aspergillaceae</taxon>
        <taxon>Aspergillus</taxon>
        <taxon>Aspergillus subgen. Nidulantes</taxon>
    </lineage>
</organism>
<dbReference type="OrthoDB" id="10056939at2759"/>
<feature type="domain" description="C2H2-type" evidence="8">
    <location>
        <begin position="431"/>
        <end position="454"/>
    </location>
</feature>
<dbReference type="SMART" id="SM00355">
    <property type="entry name" value="ZnF_C2H2"/>
    <property type="match status" value="2"/>
</dbReference>
<feature type="region of interest" description="Disordered" evidence="6">
    <location>
        <begin position="216"/>
        <end position="239"/>
    </location>
</feature>
<dbReference type="GeneID" id="38120798"/>
<dbReference type="GO" id="GO:0005634">
    <property type="term" value="C:nucleus"/>
    <property type="evidence" value="ECO:0007669"/>
    <property type="project" value="UniProtKB-SubCell"/>
</dbReference>
<dbReference type="Gene3D" id="1.10.10.60">
    <property type="entry name" value="Homeodomain-like"/>
    <property type="match status" value="1"/>
</dbReference>
<feature type="compositionally biased region" description="Low complexity" evidence="6">
    <location>
        <begin position="389"/>
        <end position="398"/>
    </location>
</feature>
<comment type="subcellular location">
    <subcellularLocation>
        <location evidence="5">Nucleus</location>
    </subcellularLocation>
</comment>
<keyword evidence="2 5" id="KW-0371">Homeobox</keyword>
<dbReference type="InterPro" id="IPR013087">
    <property type="entry name" value="Znf_C2H2_type"/>
</dbReference>
<dbReference type="InterPro" id="IPR050224">
    <property type="entry name" value="TALE_homeobox"/>
</dbReference>
<reference evidence="9 10" key="1">
    <citation type="journal article" date="2018" name="IMA Fungus">
        <title>IMA Genome-F 9: Draft genome sequence of Annulohypoxylon stygium, Aspergillus mulundensis, Berkeleyomyces basicola (syn. Thielaviopsis basicola), Ceratocystis smalleyi, two Cercospora beticola strains, Coleophoma cylindrospora, Fusarium fracticaudum, Phialophora cf. hyalina, and Morchella septimelata.</title>
        <authorList>
            <person name="Wingfield B.D."/>
            <person name="Bills G.F."/>
            <person name="Dong Y."/>
            <person name="Huang W."/>
            <person name="Nel W.J."/>
            <person name="Swalarsk-Parry B.S."/>
            <person name="Vaghefi N."/>
            <person name="Wilken P.M."/>
            <person name="An Z."/>
            <person name="de Beer Z.W."/>
            <person name="De Vos L."/>
            <person name="Chen L."/>
            <person name="Duong T.A."/>
            <person name="Gao Y."/>
            <person name="Hammerbacher A."/>
            <person name="Kikkert J.R."/>
            <person name="Li Y."/>
            <person name="Li H."/>
            <person name="Li K."/>
            <person name="Li Q."/>
            <person name="Liu X."/>
            <person name="Ma X."/>
            <person name="Naidoo K."/>
            <person name="Pethybridge S.J."/>
            <person name="Sun J."/>
            <person name="Steenkamp E.T."/>
            <person name="van der Nest M.A."/>
            <person name="van Wyk S."/>
            <person name="Wingfield M.J."/>
            <person name="Xiong C."/>
            <person name="Yue Q."/>
            <person name="Zhang X."/>
        </authorList>
    </citation>
    <scope>NUCLEOTIDE SEQUENCE [LARGE SCALE GENOMIC DNA]</scope>
    <source>
        <strain evidence="9 10">DSM 5745</strain>
    </source>
</reference>
<keyword evidence="4" id="KW-0863">Zinc-finger</keyword>
<dbReference type="PROSITE" id="PS50157">
    <property type="entry name" value="ZINC_FINGER_C2H2_2"/>
    <property type="match status" value="1"/>
</dbReference>
<dbReference type="STRING" id="1810919.A0A3D8QIV6"/>
<comment type="caution">
    <text evidence="9">The sequence shown here is derived from an EMBL/GenBank/DDBJ whole genome shotgun (WGS) entry which is preliminary data.</text>
</comment>
<dbReference type="SUPFAM" id="SSF46689">
    <property type="entry name" value="Homeodomain-like"/>
    <property type="match status" value="1"/>
</dbReference>
<sequence>MDDQVVPNDAFLESLQHPQLNERGVTADAPAAPAGSWPIPTEDDLFFDWDALYGVQDPNFGFLPSERTSWSSQTLDFTQTQFETPPIVNPTPLSGAAVGRDWAISEFEPANLNNPEPEPLEQVQADTRSTPIVLPGFNNVAEWLDGAYRPAKPCDHCRRHRLQCLILRRTTHNPNPVPSCSSCVGLFRPCSFGRGEKRQPSGFETLSPVLGHLHGVIEEGDGNRDGGEASREPGSKETKQFVRKGARVLRDWFYRNEDFPYPSEEEKARLAAETGFSRQRISTWFANARRRHKQQRQARASTKVFRAGSPMPTSDVASLTPMERWQASPPDEEPVSEAVIREAIATSAGSDASGHQSQVESPATDISSGLEGSSLASSLSSFGILASDASDSSSSAWSYQSGEGPLRPRPYRRPSSGRRGGRKRIAEDGHYQCTFCLQSFKKKHDWSRHEKSVHLPLDVWICTPNLRELEDNLPLAECRFCDHQTPTPEHWESHDFRECATKPLPERSFSRKDYLWQHLRKFHGCTRYPVPNLEVWKSSQSEILSRCGFCAASLPSWSARADHLATHFKEGCRMSLWAGDWGFEDSVLANLRNAVLPEQRYMLTMASV</sequence>
<dbReference type="CDD" id="cd00086">
    <property type="entry name" value="homeodomain"/>
    <property type="match status" value="1"/>
</dbReference>
<feature type="compositionally biased region" description="Polar residues" evidence="6">
    <location>
        <begin position="347"/>
        <end position="365"/>
    </location>
</feature>
<keyword evidence="4" id="KW-0862">Zinc</keyword>
<gene>
    <name evidence="9" type="ORF">DSM5745_10428</name>
</gene>
<feature type="domain" description="Homeobox" evidence="7">
    <location>
        <begin position="232"/>
        <end position="295"/>
    </location>
</feature>
<accession>A0A3D8QIV6</accession>
<keyword evidence="4" id="KW-0479">Metal-binding</keyword>
<dbReference type="AlphaFoldDB" id="A0A3D8QIV6"/>
<dbReference type="PROSITE" id="PS50071">
    <property type="entry name" value="HOMEOBOX_2"/>
    <property type="match status" value="1"/>
</dbReference>
<dbReference type="PANTHER" id="PTHR11850">
    <property type="entry name" value="HOMEOBOX PROTEIN TRANSCRIPTION FACTORS"/>
    <property type="match status" value="1"/>
</dbReference>
<feature type="region of interest" description="Disordered" evidence="6">
    <location>
        <begin position="288"/>
        <end position="335"/>
    </location>
</feature>
<dbReference type="EMBL" id="PVWQ01000016">
    <property type="protein sequence ID" value="RDW61756.1"/>
    <property type="molecule type" value="Genomic_DNA"/>
</dbReference>
<keyword evidence="1 5" id="KW-0238">DNA-binding</keyword>
<protein>
    <recommendedName>
        <fullName evidence="11">Homeobox and C2H2 transcription factor</fullName>
    </recommendedName>
</protein>
<dbReference type="PROSITE" id="PS00028">
    <property type="entry name" value="ZINC_FINGER_C2H2_1"/>
    <property type="match status" value="1"/>
</dbReference>
<feature type="DNA-binding region" description="Homeobox" evidence="5">
    <location>
        <begin position="234"/>
        <end position="296"/>
    </location>
</feature>
<feature type="compositionally biased region" description="Basic residues" evidence="6">
    <location>
        <begin position="409"/>
        <end position="423"/>
    </location>
</feature>
<evidence type="ECO:0000313" key="10">
    <source>
        <dbReference type="Proteomes" id="UP000256690"/>
    </source>
</evidence>
<keyword evidence="3 5" id="KW-0539">Nucleus</keyword>